<dbReference type="EMBL" id="VWOX01000010">
    <property type="protein sequence ID" value="KAA5541546.1"/>
    <property type="molecule type" value="Genomic_DNA"/>
</dbReference>
<proteinExistence type="predicted"/>
<organism evidence="1 2">
    <name type="scientific">Roseiconus nitratireducens</name>
    <dbReference type="NCBI Taxonomy" id="2605748"/>
    <lineage>
        <taxon>Bacteria</taxon>
        <taxon>Pseudomonadati</taxon>
        <taxon>Planctomycetota</taxon>
        <taxon>Planctomycetia</taxon>
        <taxon>Pirellulales</taxon>
        <taxon>Pirellulaceae</taxon>
        <taxon>Roseiconus</taxon>
    </lineage>
</organism>
<dbReference type="Proteomes" id="UP000324479">
    <property type="component" value="Unassembled WGS sequence"/>
</dbReference>
<dbReference type="AlphaFoldDB" id="A0A5M6D3U3"/>
<reference evidence="1 2" key="1">
    <citation type="submission" date="2019-08" db="EMBL/GenBank/DDBJ databases">
        <authorList>
            <person name="Dhanesh K."/>
            <person name="Kumar G."/>
            <person name="Sasikala C."/>
            <person name="Venkata Ramana C."/>
        </authorList>
    </citation>
    <scope>NUCLEOTIDE SEQUENCE [LARGE SCALE GENOMIC DNA]</scope>
    <source>
        <strain evidence="1 2">JC645</strain>
    </source>
</reference>
<evidence type="ECO:0000313" key="2">
    <source>
        <dbReference type="Proteomes" id="UP000324479"/>
    </source>
</evidence>
<comment type="caution">
    <text evidence="1">The sequence shown here is derived from an EMBL/GenBank/DDBJ whole genome shotgun (WGS) entry which is preliminary data.</text>
</comment>
<protein>
    <submittedName>
        <fullName evidence="1">Uncharacterized protein</fullName>
    </submittedName>
</protein>
<sequence>MKRVIIVPDFPPKRAISNVRESYQAAADRWDAELIWFSQCDSGGHCFWRKMRAFAAVLDRFDEAHVLQLDNDMLIREDCPSPFDLVSPDQFAMVAGRQRPDRRVDESSWGARAHRTWATRMNTDQLPPALHPNGGLYLYGLPHFLSVWQRIEKAQKRWSNYGDMGADESIIGNVLWSRCRDAIRFLPQEFNTVLCQNGWLLRDNFSPTYITHYAMGAKEKLAEANWRVTGWPWDNDDPVRNIAREVRRGKHKVGCLVSPDSDTACKLLILFPELQLFGIHANRRVGVLQDPDDVSMQLHASRTSYLLVRQILSALGPLARRYRPLFCDLSFAEELAGPFDFISEGSLQA</sequence>
<dbReference type="InterPro" id="IPR029044">
    <property type="entry name" value="Nucleotide-diphossugar_trans"/>
</dbReference>
<gene>
    <name evidence="1" type="ORF">FYK55_18495</name>
</gene>
<evidence type="ECO:0000313" key="1">
    <source>
        <dbReference type="EMBL" id="KAA5541546.1"/>
    </source>
</evidence>
<name>A0A5M6D3U3_9BACT</name>
<accession>A0A5M6D3U3</accession>
<dbReference type="Gene3D" id="3.90.550.10">
    <property type="entry name" value="Spore Coat Polysaccharide Biosynthesis Protein SpsA, Chain A"/>
    <property type="match status" value="1"/>
</dbReference>
<keyword evidence="2" id="KW-1185">Reference proteome</keyword>
<dbReference type="RefSeq" id="WP_150077934.1">
    <property type="nucleotide sequence ID" value="NZ_VWOX01000010.1"/>
</dbReference>